<evidence type="ECO:0000256" key="1">
    <source>
        <dbReference type="ARBA" id="ARBA00005384"/>
    </source>
</evidence>
<dbReference type="InterPro" id="IPR051446">
    <property type="entry name" value="HTH_trans_reg/aminotransferase"/>
</dbReference>
<gene>
    <name evidence="7" type="ORF">BES08_28705</name>
</gene>
<dbReference type="CDD" id="cd00609">
    <property type="entry name" value="AAT_like"/>
    <property type="match status" value="1"/>
</dbReference>
<reference evidence="8" key="1">
    <citation type="journal article" date="2017" name="J. Biotechnol.">
        <title>Complete genome sequence of Novosphingobium resinovorum SA1, a versatile xenobiotic-degrading bacterium capable of utilizing sulfanilic acid.</title>
        <authorList>
            <person name="Hegedus B."/>
            <person name="Kos P.B."/>
            <person name="Balint B."/>
            <person name="Maroti G."/>
            <person name="Gan H.M."/>
            <person name="Perei K."/>
            <person name="Rakhely G."/>
        </authorList>
    </citation>
    <scope>NUCLEOTIDE SEQUENCE [LARGE SCALE GENOMIC DNA]</scope>
    <source>
        <strain evidence="8">SA1</strain>
    </source>
</reference>
<dbReference type="PANTHER" id="PTHR46577">
    <property type="entry name" value="HTH-TYPE TRANSCRIPTIONAL REGULATORY PROTEIN GABR"/>
    <property type="match status" value="1"/>
</dbReference>
<evidence type="ECO:0000313" key="8">
    <source>
        <dbReference type="Proteomes" id="UP000094626"/>
    </source>
</evidence>
<evidence type="ECO:0000259" key="6">
    <source>
        <dbReference type="PROSITE" id="PS50949"/>
    </source>
</evidence>
<evidence type="ECO:0000256" key="3">
    <source>
        <dbReference type="ARBA" id="ARBA00023015"/>
    </source>
</evidence>
<keyword evidence="7" id="KW-0614">Plasmid</keyword>
<sequence length="462" mass="48939">MQSWIPDIATVSGPKYLAIAEALARDIDTGKLREGDRLPPQRMLAETLGLDLTTITRAYGEAQRLGLLEGSGRRGSFVRSKASAVSDIRVPDAGDTGMNAPPEDFGGSLASAFRDCASDLLTPEHGVLPFQYQRSGGAASARKAGADMLAGRGIPCSEDSVLVAAGGQNALHAIFSAELRAGDRLAVAPYVYPGLLALSRRYGIELVAVASDENGLLPEALDSACSAAAVRGVYLVPTNDNPTAVSMPADRRAAIAQVITQHQLLLIEDDAYGLLPAQPLVPIAALAPTNAWYIASVSKVLTPGLRVAWLRAPDVAGAWRLAADMHETAIMAPPLNAAIVTQWLHSGAFHRLIEEVRTEASIRQALAREYLPAGSFRAPEYGYHLWLEVPADLDTRHIADALRQHGLSAIAGEAFAVDPAMPGATALRVSIGGSISRERLQRGLQLLSALISPQAPRKISLI</sequence>
<dbReference type="Gene3D" id="3.40.640.10">
    <property type="entry name" value="Type I PLP-dependent aspartate aminotransferase-like (Major domain)"/>
    <property type="match status" value="1"/>
</dbReference>
<keyword evidence="2" id="KW-0663">Pyridoxal phosphate</keyword>
<keyword evidence="5" id="KW-0804">Transcription</keyword>
<dbReference type="RefSeq" id="WP_069710082.1">
    <property type="nucleotide sequence ID" value="NZ_CP017077.1"/>
</dbReference>
<evidence type="ECO:0000313" key="7">
    <source>
        <dbReference type="EMBL" id="AOR80786.1"/>
    </source>
</evidence>
<dbReference type="Pfam" id="PF00155">
    <property type="entry name" value="Aminotran_1_2"/>
    <property type="match status" value="1"/>
</dbReference>
<dbReference type="InterPro" id="IPR015424">
    <property type="entry name" value="PyrdxlP-dep_Trfase"/>
</dbReference>
<dbReference type="Gene3D" id="1.10.10.10">
    <property type="entry name" value="Winged helix-like DNA-binding domain superfamily/Winged helix DNA-binding domain"/>
    <property type="match status" value="1"/>
</dbReference>
<dbReference type="Pfam" id="PF00392">
    <property type="entry name" value="GntR"/>
    <property type="match status" value="1"/>
</dbReference>
<evidence type="ECO:0000256" key="2">
    <source>
        <dbReference type="ARBA" id="ARBA00022898"/>
    </source>
</evidence>
<dbReference type="GO" id="GO:0003700">
    <property type="term" value="F:DNA-binding transcription factor activity"/>
    <property type="evidence" value="ECO:0007669"/>
    <property type="project" value="InterPro"/>
</dbReference>
<dbReference type="InterPro" id="IPR036388">
    <property type="entry name" value="WH-like_DNA-bd_sf"/>
</dbReference>
<dbReference type="GO" id="GO:0030170">
    <property type="term" value="F:pyridoxal phosphate binding"/>
    <property type="evidence" value="ECO:0007669"/>
    <property type="project" value="InterPro"/>
</dbReference>
<dbReference type="PANTHER" id="PTHR46577:SF1">
    <property type="entry name" value="HTH-TYPE TRANSCRIPTIONAL REGULATORY PROTEIN GABR"/>
    <property type="match status" value="1"/>
</dbReference>
<dbReference type="PROSITE" id="PS50949">
    <property type="entry name" value="HTH_GNTR"/>
    <property type="match status" value="1"/>
</dbReference>
<dbReference type="InterPro" id="IPR000524">
    <property type="entry name" value="Tscrpt_reg_HTH_GntR"/>
</dbReference>
<dbReference type="SUPFAM" id="SSF46785">
    <property type="entry name" value="Winged helix' DNA-binding domain"/>
    <property type="match status" value="1"/>
</dbReference>
<organism evidence="7 8">
    <name type="scientific">Novosphingobium resinovorum</name>
    <dbReference type="NCBI Taxonomy" id="158500"/>
    <lineage>
        <taxon>Bacteria</taxon>
        <taxon>Pseudomonadati</taxon>
        <taxon>Pseudomonadota</taxon>
        <taxon>Alphaproteobacteria</taxon>
        <taxon>Sphingomonadales</taxon>
        <taxon>Sphingomonadaceae</taxon>
        <taxon>Novosphingobium</taxon>
    </lineage>
</organism>
<dbReference type="CDD" id="cd07377">
    <property type="entry name" value="WHTH_GntR"/>
    <property type="match status" value="1"/>
</dbReference>
<keyword evidence="3" id="KW-0805">Transcription regulation</keyword>
<feature type="domain" description="HTH gntR-type" evidence="6">
    <location>
        <begin position="13"/>
        <end position="81"/>
    </location>
</feature>
<dbReference type="Proteomes" id="UP000094626">
    <property type="component" value="Plasmid pSA2"/>
</dbReference>
<dbReference type="SUPFAM" id="SSF53383">
    <property type="entry name" value="PLP-dependent transferases"/>
    <property type="match status" value="1"/>
</dbReference>
<keyword evidence="4" id="KW-0238">DNA-binding</keyword>
<dbReference type="InterPro" id="IPR036390">
    <property type="entry name" value="WH_DNA-bd_sf"/>
</dbReference>
<name>A0A1D8AF87_9SPHN</name>
<dbReference type="KEGG" id="nre:BES08_28705"/>
<accession>A0A1D8AF87</accession>
<dbReference type="InterPro" id="IPR015422">
    <property type="entry name" value="PyrdxlP-dep_Trfase_small"/>
</dbReference>
<keyword evidence="8" id="KW-1185">Reference proteome</keyword>
<dbReference type="Gene3D" id="3.90.1150.10">
    <property type="entry name" value="Aspartate Aminotransferase, domain 1"/>
    <property type="match status" value="1"/>
</dbReference>
<evidence type="ECO:0000256" key="5">
    <source>
        <dbReference type="ARBA" id="ARBA00023163"/>
    </source>
</evidence>
<protein>
    <submittedName>
        <fullName evidence="7">GntR family transcriptional regulator</fullName>
    </submittedName>
</protein>
<dbReference type="AlphaFoldDB" id="A0A1D8AF87"/>
<dbReference type="InterPro" id="IPR004839">
    <property type="entry name" value="Aminotransferase_I/II_large"/>
</dbReference>
<geneLocation type="plasmid" evidence="7 8">
    <name>pSA2</name>
</geneLocation>
<proteinExistence type="inferred from homology"/>
<dbReference type="SMART" id="SM00345">
    <property type="entry name" value="HTH_GNTR"/>
    <property type="match status" value="1"/>
</dbReference>
<comment type="similarity">
    <text evidence="1">In the C-terminal section; belongs to the class-I pyridoxal-phosphate-dependent aminotransferase family.</text>
</comment>
<dbReference type="InterPro" id="IPR015421">
    <property type="entry name" value="PyrdxlP-dep_Trfase_major"/>
</dbReference>
<evidence type="ECO:0000256" key="4">
    <source>
        <dbReference type="ARBA" id="ARBA00023125"/>
    </source>
</evidence>
<dbReference type="OrthoDB" id="9804020at2"/>
<dbReference type="EMBL" id="CP017077">
    <property type="protein sequence ID" value="AOR80786.1"/>
    <property type="molecule type" value="Genomic_DNA"/>
</dbReference>
<dbReference type="GO" id="GO:0003677">
    <property type="term" value="F:DNA binding"/>
    <property type="evidence" value="ECO:0007669"/>
    <property type="project" value="UniProtKB-KW"/>
</dbReference>